<reference evidence="1" key="2">
    <citation type="journal article" date="2022" name="New Phytol.">
        <title>Evolutionary transition to the ectomycorrhizal habit in the genomes of a hyperdiverse lineage of mushroom-forming fungi.</title>
        <authorList>
            <person name="Looney B."/>
            <person name="Miyauchi S."/>
            <person name="Morin E."/>
            <person name="Drula E."/>
            <person name="Courty P.E."/>
            <person name="Kohler A."/>
            <person name="Kuo A."/>
            <person name="LaButti K."/>
            <person name="Pangilinan J."/>
            <person name="Lipzen A."/>
            <person name="Riley R."/>
            <person name="Andreopoulos W."/>
            <person name="He G."/>
            <person name="Johnson J."/>
            <person name="Nolan M."/>
            <person name="Tritt A."/>
            <person name="Barry K.W."/>
            <person name="Grigoriev I.V."/>
            <person name="Nagy L.G."/>
            <person name="Hibbett D."/>
            <person name="Henrissat B."/>
            <person name="Matheny P.B."/>
            <person name="Labbe J."/>
            <person name="Martin F.M."/>
        </authorList>
    </citation>
    <scope>NUCLEOTIDE SEQUENCE</scope>
    <source>
        <strain evidence="1">EC-137</strain>
    </source>
</reference>
<organism evidence="1 2">
    <name type="scientific">Vararia minispora EC-137</name>
    <dbReference type="NCBI Taxonomy" id="1314806"/>
    <lineage>
        <taxon>Eukaryota</taxon>
        <taxon>Fungi</taxon>
        <taxon>Dikarya</taxon>
        <taxon>Basidiomycota</taxon>
        <taxon>Agaricomycotina</taxon>
        <taxon>Agaricomycetes</taxon>
        <taxon>Russulales</taxon>
        <taxon>Lachnocladiaceae</taxon>
        <taxon>Vararia</taxon>
    </lineage>
</organism>
<evidence type="ECO:0000313" key="1">
    <source>
        <dbReference type="EMBL" id="KAI0036705.1"/>
    </source>
</evidence>
<keyword evidence="2" id="KW-1185">Reference proteome</keyword>
<dbReference type="EMBL" id="MU273469">
    <property type="protein sequence ID" value="KAI0036705.1"/>
    <property type="molecule type" value="Genomic_DNA"/>
</dbReference>
<protein>
    <submittedName>
        <fullName evidence="1">Uncharacterized protein</fullName>
    </submittedName>
</protein>
<sequence length="867" mass="92456">MAPMPVSASVPAVVPSDSSLIPRREFLKHTRTPSSFSILTLAGSCQIRLYSFPPPVAAAVRLLLDRTRVVIGHKEDVLHNYVEFAVDGKPWANPKSLPSEKLLLDILAVLLHQGFEFRSTFDFGREQDDRIIVAFSKPTTPINHTPTTSPPSSPVLQSQPFRTSQVSSSAAHPARLVKHPFAISFPSATLLRVISPPLASTPAILQSVRGSWPRGVVSERKIGPDSYEFKLKGYKWFQEDTFASDSLGYVLNLLASLDSHGFTLIASLVITNRSRVKDLWIFTGYTDPAALESPPSSTPSESRSELKPSHLTERRSEDVPREVLSPPGNTESGHPRGHGRSATVGGKISPDSSSPSKATLLRKPAPRAQLPVSVVSSIGGEDGNASSGPIPHRRSDELIHAPLQSAAESAVDMTGVGTRQWQPPSGPATPSAHPDVPSPAVFYQTSVPDHNNPYLPSHPDLLGDGSPKLDQQQALPAQDTPDFPAAASLLPPQPSFLAVTPSAGNTPPLLSPEIFRDSAFSSGSVLSSEIPITWTGPVEGPLAPDSDPRAKTPKTPVLPGGWTSPADEVPPEVVKGEATNEHGDLDFRPRPQDMTPQRQELHAASAFSVTQPSPSATRKSEPVVLEQGPHESPASVPPVPSSSTPLRPPPRDRTDSPASPSPAGDGGGGGEGWVIVNVTGTPVAAPPPSTPSKPSTRPPGDARAHPYDSRTPPQNLGGSQHHVESPQASLTAAAHQIVEGRNLKPPVADGGSSDNAATRNPHHDQRSQTEAHVRVKTVTVVEPLGGNKQPPSSPLRRIFSQSKSTGKPGAKGGVSKAKSFEQEENERARFNSMDSAALKPKVGLRERWRRRGVPEVTTKTDRRMSVD</sequence>
<dbReference type="Proteomes" id="UP000814128">
    <property type="component" value="Unassembled WGS sequence"/>
</dbReference>
<name>A0ACB8QYU6_9AGAM</name>
<evidence type="ECO:0000313" key="2">
    <source>
        <dbReference type="Proteomes" id="UP000814128"/>
    </source>
</evidence>
<comment type="caution">
    <text evidence="1">The sequence shown here is derived from an EMBL/GenBank/DDBJ whole genome shotgun (WGS) entry which is preliminary data.</text>
</comment>
<gene>
    <name evidence="1" type="ORF">K488DRAFT_81947</name>
</gene>
<proteinExistence type="predicted"/>
<reference evidence="1" key="1">
    <citation type="submission" date="2021-02" db="EMBL/GenBank/DDBJ databases">
        <authorList>
            <consortium name="DOE Joint Genome Institute"/>
            <person name="Ahrendt S."/>
            <person name="Looney B.P."/>
            <person name="Miyauchi S."/>
            <person name="Morin E."/>
            <person name="Drula E."/>
            <person name="Courty P.E."/>
            <person name="Chicoki N."/>
            <person name="Fauchery L."/>
            <person name="Kohler A."/>
            <person name="Kuo A."/>
            <person name="Labutti K."/>
            <person name="Pangilinan J."/>
            <person name="Lipzen A."/>
            <person name="Riley R."/>
            <person name="Andreopoulos W."/>
            <person name="He G."/>
            <person name="Johnson J."/>
            <person name="Barry K.W."/>
            <person name="Grigoriev I.V."/>
            <person name="Nagy L."/>
            <person name="Hibbett D."/>
            <person name="Henrissat B."/>
            <person name="Matheny P.B."/>
            <person name="Labbe J."/>
            <person name="Martin F."/>
        </authorList>
    </citation>
    <scope>NUCLEOTIDE SEQUENCE</scope>
    <source>
        <strain evidence="1">EC-137</strain>
    </source>
</reference>
<accession>A0ACB8QYU6</accession>